<dbReference type="PANTHER" id="PTHR34960:SF1">
    <property type="entry name" value="EMB|CAB68146.1-RELATED"/>
    <property type="match status" value="1"/>
</dbReference>
<dbReference type="AlphaFoldDB" id="A0AA39DC79"/>
<proteinExistence type="predicted"/>
<accession>A0AA39DC79</accession>
<feature type="domain" description="DUF7780" evidence="1">
    <location>
        <begin position="47"/>
        <end position="134"/>
    </location>
</feature>
<evidence type="ECO:0000313" key="3">
    <source>
        <dbReference type="Proteomes" id="UP001168098"/>
    </source>
</evidence>
<name>A0AA39DC79_VITRO</name>
<dbReference type="Pfam" id="PF25002">
    <property type="entry name" value="DUF7780"/>
    <property type="match status" value="1"/>
</dbReference>
<reference evidence="2 3" key="1">
    <citation type="journal article" date="2023" name="BMC Biotechnol.">
        <title>Vitis rotundifolia cv Carlos genome sequencing.</title>
        <authorList>
            <person name="Huff M."/>
            <person name="Hulse-Kemp A."/>
            <person name="Scheffler B."/>
            <person name="Youngblood R."/>
            <person name="Simpson S."/>
            <person name="Babiker E."/>
            <person name="Staton M."/>
        </authorList>
    </citation>
    <scope>NUCLEOTIDE SEQUENCE [LARGE SCALE GENOMIC DNA]</scope>
    <source>
        <tissue evidence="2">Leaf</tissue>
    </source>
</reference>
<organism evidence="2 3">
    <name type="scientific">Vitis rotundifolia</name>
    <name type="common">Muscadine grape</name>
    <dbReference type="NCBI Taxonomy" id="103349"/>
    <lineage>
        <taxon>Eukaryota</taxon>
        <taxon>Viridiplantae</taxon>
        <taxon>Streptophyta</taxon>
        <taxon>Embryophyta</taxon>
        <taxon>Tracheophyta</taxon>
        <taxon>Spermatophyta</taxon>
        <taxon>Magnoliopsida</taxon>
        <taxon>eudicotyledons</taxon>
        <taxon>Gunneridae</taxon>
        <taxon>Pentapetalae</taxon>
        <taxon>rosids</taxon>
        <taxon>Vitales</taxon>
        <taxon>Vitaceae</taxon>
        <taxon>Viteae</taxon>
        <taxon>Vitis</taxon>
    </lineage>
</organism>
<protein>
    <recommendedName>
        <fullName evidence="1">DUF7780 domain-containing protein</fullName>
    </recommendedName>
</protein>
<gene>
    <name evidence="2" type="ORF">PVL29_022985</name>
</gene>
<dbReference type="InterPro" id="IPR056682">
    <property type="entry name" value="DUF7780"/>
</dbReference>
<sequence length="143" mass="16776">MAITEIYDQQAQCHTQDLQTHPQFLVLHHLVWKRVEEQFTEIILFCDQFRVILRALYRSSIFARTNVLIFSSLSASELRPVVQEETESFSRLVHRYGELNSMSEESGVTSFDVTKFLKFGKEEKTEERSIPERRSCLSWSQGI</sequence>
<dbReference type="EMBL" id="JARBHA010000017">
    <property type="protein sequence ID" value="KAJ9678250.1"/>
    <property type="molecule type" value="Genomic_DNA"/>
</dbReference>
<evidence type="ECO:0000313" key="2">
    <source>
        <dbReference type="EMBL" id="KAJ9678250.1"/>
    </source>
</evidence>
<keyword evidence="3" id="KW-1185">Reference proteome</keyword>
<evidence type="ECO:0000259" key="1">
    <source>
        <dbReference type="Pfam" id="PF25002"/>
    </source>
</evidence>
<dbReference type="Proteomes" id="UP001168098">
    <property type="component" value="Unassembled WGS sequence"/>
</dbReference>
<comment type="caution">
    <text evidence="2">The sequence shown here is derived from an EMBL/GenBank/DDBJ whole genome shotgun (WGS) entry which is preliminary data.</text>
</comment>
<dbReference type="PANTHER" id="PTHR34960">
    <property type="entry name" value="EMB|CAB68146.1-RELATED"/>
    <property type="match status" value="1"/>
</dbReference>